<reference evidence="1" key="1">
    <citation type="submission" date="2019-08" db="EMBL/GenBank/DDBJ databases">
        <authorList>
            <person name="Kucharzyk K."/>
            <person name="Murdoch R.W."/>
            <person name="Higgins S."/>
            <person name="Loffler F."/>
        </authorList>
    </citation>
    <scope>NUCLEOTIDE SEQUENCE</scope>
</reference>
<dbReference type="AlphaFoldDB" id="A0A645AJ17"/>
<protein>
    <submittedName>
        <fullName evidence="1">Uncharacterized protein</fullName>
    </submittedName>
</protein>
<organism evidence="1">
    <name type="scientific">bioreactor metagenome</name>
    <dbReference type="NCBI Taxonomy" id="1076179"/>
    <lineage>
        <taxon>unclassified sequences</taxon>
        <taxon>metagenomes</taxon>
        <taxon>ecological metagenomes</taxon>
    </lineage>
</organism>
<sequence>MEYQQPDFVSLPFFQKMGYPVEYLAGFVKEGACNFSTSQIYTYNCHGSSLFFRDYFNNMNLFTVNMGVDVQCIIGT</sequence>
<name>A0A645AJ17_9ZZZZ</name>
<accession>A0A645AJ17</accession>
<comment type="caution">
    <text evidence="1">The sequence shown here is derived from an EMBL/GenBank/DDBJ whole genome shotgun (WGS) entry which is preliminary data.</text>
</comment>
<gene>
    <name evidence="1" type="ORF">SDC9_99884</name>
</gene>
<dbReference type="EMBL" id="VSSQ01014183">
    <property type="protein sequence ID" value="MPM53120.1"/>
    <property type="molecule type" value="Genomic_DNA"/>
</dbReference>
<evidence type="ECO:0000313" key="1">
    <source>
        <dbReference type="EMBL" id="MPM53120.1"/>
    </source>
</evidence>
<proteinExistence type="predicted"/>